<keyword evidence="2" id="KW-1003">Cell membrane</keyword>
<feature type="transmembrane region" description="Helical" evidence="6">
    <location>
        <begin position="337"/>
        <end position="362"/>
    </location>
</feature>
<dbReference type="Proteomes" id="UP001321486">
    <property type="component" value="Chromosome"/>
</dbReference>
<keyword evidence="4 6" id="KW-1133">Transmembrane helix</keyword>
<comment type="subcellular location">
    <subcellularLocation>
        <location evidence="1">Cell membrane</location>
        <topology evidence="1">Multi-pass membrane protein</topology>
    </subcellularLocation>
</comment>
<dbReference type="Gene3D" id="1.20.1250.20">
    <property type="entry name" value="MFS general substrate transporter like domains"/>
    <property type="match status" value="1"/>
</dbReference>
<evidence type="ECO:0000256" key="5">
    <source>
        <dbReference type="ARBA" id="ARBA00023136"/>
    </source>
</evidence>
<keyword evidence="3 6" id="KW-0812">Transmembrane</keyword>
<feature type="transmembrane region" description="Helical" evidence="6">
    <location>
        <begin position="12"/>
        <end position="37"/>
    </location>
</feature>
<dbReference type="InterPro" id="IPR050189">
    <property type="entry name" value="MFS_Efflux_Transporters"/>
</dbReference>
<feature type="transmembrane region" description="Helical" evidence="6">
    <location>
        <begin position="81"/>
        <end position="101"/>
    </location>
</feature>
<evidence type="ECO:0000256" key="3">
    <source>
        <dbReference type="ARBA" id="ARBA00022692"/>
    </source>
</evidence>
<feature type="transmembrane region" description="Helical" evidence="6">
    <location>
        <begin position="368"/>
        <end position="387"/>
    </location>
</feature>
<feature type="transmembrane region" description="Helical" evidence="6">
    <location>
        <begin position="49"/>
        <end position="74"/>
    </location>
</feature>
<name>A0ABM8GUW4_9MICO</name>
<organism evidence="8 9">
    <name type="scientific">Frondihabitans sucicola</name>
    <dbReference type="NCBI Taxonomy" id="1268041"/>
    <lineage>
        <taxon>Bacteria</taxon>
        <taxon>Bacillati</taxon>
        <taxon>Actinomycetota</taxon>
        <taxon>Actinomycetes</taxon>
        <taxon>Micrococcales</taxon>
        <taxon>Microbacteriaceae</taxon>
        <taxon>Frondihabitans</taxon>
    </lineage>
</organism>
<feature type="transmembrane region" description="Helical" evidence="6">
    <location>
        <begin position="170"/>
        <end position="190"/>
    </location>
</feature>
<feature type="transmembrane region" description="Helical" evidence="6">
    <location>
        <begin position="274"/>
        <end position="297"/>
    </location>
</feature>
<dbReference type="SUPFAM" id="SSF103473">
    <property type="entry name" value="MFS general substrate transporter"/>
    <property type="match status" value="1"/>
</dbReference>
<keyword evidence="5 6" id="KW-0472">Membrane</keyword>
<dbReference type="CDD" id="cd17324">
    <property type="entry name" value="MFS_NepI_like"/>
    <property type="match status" value="1"/>
</dbReference>
<sequence>MGHFMTQTSERRGWLGVLSVALGSFVLVLSEFLPIGLLPSIAADLHVTIGTAGLMVVATGLAGAVAAPVVTVLTSRLDRRIVLWSLTILLIVADVIGAFAPTFEVLVAARILLGIGIGGFWAIGAGLAGRLVAEPAVIRATSFITAGVSVATVVSLPLGAFVASVSTWRVAFLIGAVLGVIALVGQIAMLPRIPSLARVRFATLGALLTISRARVGLIGTAFVFLAQFAAYTYVAPYLEDVVRVDGSTITLALLVFGVAGIAGNFLAGVTLSRNLLGTLGVAKFVLAGAVIALPFLAWSVPGVFVLLVVWGFVWGALPLGMQTWMAKASPSASESSLALFVTTIQLSIAAGSIVGGVAVSSFGLGFDFAMAGVIAAAGAILLITLGVRRPRGVGAGAPTLAPVAVSTGTGAIKVPC</sequence>
<dbReference type="PANTHER" id="PTHR43124:SF3">
    <property type="entry name" value="CHLORAMPHENICOL EFFLUX PUMP RV0191"/>
    <property type="match status" value="1"/>
</dbReference>
<dbReference type="PANTHER" id="PTHR43124">
    <property type="entry name" value="PURINE EFFLUX PUMP PBUE"/>
    <property type="match status" value="1"/>
</dbReference>
<dbReference type="EMBL" id="AP027732">
    <property type="protein sequence ID" value="BDZ52192.1"/>
    <property type="molecule type" value="Genomic_DNA"/>
</dbReference>
<dbReference type="InterPro" id="IPR036259">
    <property type="entry name" value="MFS_trans_sf"/>
</dbReference>
<proteinExistence type="predicted"/>
<dbReference type="InterPro" id="IPR020846">
    <property type="entry name" value="MFS_dom"/>
</dbReference>
<keyword evidence="9" id="KW-1185">Reference proteome</keyword>
<feature type="transmembrane region" description="Helical" evidence="6">
    <location>
        <begin position="215"/>
        <end position="234"/>
    </location>
</feature>
<reference evidence="9" key="1">
    <citation type="journal article" date="2019" name="Int. J. Syst. Evol. Microbiol.">
        <title>The Global Catalogue of Microorganisms (GCM) 10K type strain sequencing project: providing services to taxonomists for standard genome sequencing and annotation.</title>
        <authorList>
            <consortium name="The Broad Institute Genomics Platform"/>
            <consortium name="The Broad Institute Genome Sequencing Center for Infectious Disease"/>
            <person name="Wu L."/>
            <person name="Ma J."/>
        </authorList>
    </citation>
    <scope>NUCLEOTIDE SEQUENCE [LARGE SCALE GENOMIC DNA]</scope>
    <source>
        <strain evidence="9">NBRC 108728</strain>
    </source>
</reference>
<dbReference type="PROSITE" id="PS50850">
    <property type="entry name" value="MFS"/>
    <property type="match status" value="1"/>
</dbReference>
<feature type="transmembrane region" description="Helical" evidence="6">
    <location>
        <begin position="246"/>
        <end position="267"/>
    </location>
</feature>
<evidence type="ECO:0000256" key="2">
    <source>
        <dbReference type="ARBA" id="ARBA00022475"/>
    </source>
</evidence>
<feature type="transmembrane region" description="Helical" evidence="6">
    <location>
        <begin position="303"/>
        <end position="325"/>
    </location>
</feature>
<feature type="transmembrane region" description="Helical" evidence="6">
    <location>
        <begin position="140"/>
        <end position="164"/>
    </location>
</feature>
<evidence type="ECO:0000313" key="9">
    <source>
        <dbReference type="Proteomes" id="UP001321486"/>
    </source>
</evidence>
<accession>A0ABM8GUW4</accession>
<evidence type="ECO:0000256" key="4">
    <source>
        <dbReference type="ARBA" id="ARBA00022989"/>
    </source>
</evidence>
<feature type="domain" description="Major facilitator superfamily (MFS) profile" evidence="7">
    <location>
        <begin position="16"/>
        <end position="390"/>
    </location>
</feature>
<evidence type="ECO:0000256" key="1">
    <source>
        <dbReference type="ARBA" id="ARBA00004651"/>
    </source>
</evidence>
<evidence type="ECO:0000313" key="8">
    <source>
        <dbReference type="EMBL" id="BDZ52192.1"/>
    </source>
</evidence>
<feature type="transmembrane region" description="Helical" evidence="6">
    <location>
        <begin position="107"/>
        <end position="128"/>
    </location>
</feature>
<protein>
    <submittedName>
        <fullName evidence="8">MFS transporter</fullName>
    </submittedName>
</protein>
<dbReference type="Pfam" id="PF07690">
    <property type="entry name" value="MFS_1"/>
    <property type="match status" value="1"/>
</dbReference>
<evidence type="ECO:0000259" key="7">
    <source>
        <dbReference type="PROSITE" id="PS50850"/>
    </source>
</evidence>
<dbReference type="InterPro" id="IPR011701">
    <property type="entry name" value="MFS"/>
</dbReference>
<gene>
    <name evidence="8" type="ORF">GCM10025867_44330</name>
</gene>
<evidence type="ECO:0000256" key="6">
    <source>
        <dbReference type="SAM" id="Phobius"/>
    </source>
</evidence>